<dbReference type="EMBL" id="LR796307">
    <property type="protein sequence ID" value="CAB4135975.1"/>
    <property type="molecule type" value="Genomic_DNA"/>
</dbReference>
<proteinExistence type="predicted"/>
<name>A0A6J5LNE8_9CAUD</name>
<reference evidence="1" key="1">
    <citation type="submission" date="2020-04" db="EMBL/GenBank/DDBJ databases">
        <authorList>
            <person name="Chiriac C."/>
            <person name="Salcher M."/>
            <person name="Ghai R."/>
            <person name="Kavagutti S V."/>
        </authorList>
    </citation>
    <scope>NUCLEOTIDE SEQUENCE</scope>
</reference>
<gene>
    <name evidence="1" type="ORF">UFOVP300_24</name>
</gene>
<organism evidence="1">
    <name type="scientific">uncultured Caudovirales phage</name>
    <dbReference type="NCBI Taxonomy" id="2100421"/>
    <lineage>
        <taxon>Viruses</taxon>
        <taxon>Duplodnaviria</taxon>
        <taxon>Heunggongvirae</taxon>
        <taxon>Uroviricota</taxon>
        <taxon>Caudoviricetes</taxon>
        <taxon>Peduoviridae</taxon>
        <taxon>Maltschvirus</taxon>
        <taxon>Maltschvirus maltsch</taxon>
    </lineage>
</organism>
<accession>A0A6J5LNE8</accession>
<sequence length="131" mass="15467">MNRQIELQILDLYRRYPQSRSFAEEVELTAWNGVVVNTEDFFMLARPVDVHDPQERWRDAAYTYHGLCQNCWLITIYCGISQNNPCHFAPYPLPLIAWSRRNRPLRIYETSKIQPRCDSLTTLSTPSFRPS</sequence>
<protein>
    <submittedName>
        <fullName evidence="1">Uncharacterized protein</fullName>
    </submittedName>
</protein>
<evidence type="ECO:0000313" key="1">
    <source>
        <dbReference type="EMBL" id="CAB4135975.1"/>
    </source>
</evidence>